<proteinExistence type="predicted"/>
<feature type="compositionally biased region" description="Basic residues" evidence="1">
    <location>
        <begin position="22"/>
        <end position="32"/>
    </location>
</feature>
<reference evidence="2" key="1">
    <citation type="submission" date="2020-02" db="EMBL/GenBank/DDBJ databases">
        <authorList>
            <person name="Meier V. D."/>
        </authorList>
    </citation>
    <scope>NUCLEOTIDE SEQUENCE</scope>
    <source>
        <strain evidence="2">AVDCRST_MAG60</strain>
    </source>
</reference>
<dbReference type="GO" id="GO:0004636">
    <property type="term" value="F:phosphoribosyl-ATP diphosphatase activity"/>
    <property type="evidence" value="ECO:0007669"/>
    <property type="project" value="UniProtKB-EC"/>
</dbReference>
<evidence type="ECO:0000256" key="1">
    <source>
        <dbReference type="SAM" id="MobiDB-lite"/>
    </source>
</evidence>
<feature type="region of interest" description="Disordered" evidence="1">
    <location>
        <begin position="1"/>
        <end position="32"/>
    </location>
</feature>
<dbReference type="EC" id="3.6.1.31" evidence="2"/>
<feature type="non-terminal residue" evidence="2">
    <location>
        <position position="1"/>
    </location>
</feature>
<organism evidence="2">
    <name type="scientific">uncultured Nocardioides sp</name>
    <dbReference type="NCBI Taxonomy" id="198441"/>
    <lineage>
        <taxon>Bacteria</taxon>
        <taxon>Bacillati</taxon>
        <taxon>Actinomycetota</taxon>
        <taxon>Actinomycetes</taxon>
        <taxon>Propionibacteriales</taxon>
        <taxon>Nocardioidaceae</taxon>
        <taxon>Nocardioides</taxon>
        <taxon>environmental samples</taxon>
    </lineage>
</organism>
<keyword evidence="2" id="KW-0378">Hydrolase</keyword>
<evidence type="ECO:0000313" key="2">
    <source>
        <dbReference type="EMBL" id="CAA9390753.1"/>
    </source>
</evidence>
<feature type="non-terminal residue" evidence="2">
    <location>
        <position position="32"/>
    </location>
</feature>
<gene>
    <name evidence="2" type="ORF">AVDCRST_MAG60-1519</name>
</gene>
<dbReference type="AlphaFoldDB" id="A0A6J4NKD1"/>
<dbReference type="EMBL" id="CADCUN010000164">
    <property type="protein sequence ID" value="CAA9390753.1"/>
    <property type="molecule type" value="Genomic_DNA"/>
</dbReference>
<protein>
    <submittedName>
        <fullName evidence="2">Phosphoribosyl-ATP pyrophosphatase</fullName>
        <ecNumber evidence="2">3.6.1.31</ecNumber>
    </submittedName>
</protein>
<accession>A0A6J4NKD1</accession>
<name>A0A6J4NKD1_9ACTN</name>
<sequence length="32" mass="3552">RDRAGDQPAALPRPGADAGQRPHPRRRLRPPL</sequence>